<dbReference type="RefSeq" id="WP_139800109.1">
    <property type="nucleotide sequence ID" value="NZ_JACKTG010000074.1"/>
</dbReference>
<accession>A0AAW5S8H2</accession>
<protein>
    <submittedName>
        <fullName evidence="1">Uncharacterized protein</fullName>
    </submittedName>
</protein>
<dbReference type="AlphaFoldDB" id="A0AAW5S8H2"/>
<evidence type="ECO:0000313" key="2">
    <source>
        <dbReference type="Proteomes" id="UP001207588"/>
    </source>
</evidence>
<gene>
    <name evidence="1" type="ORF">H7I91_21710</name>
</gene>
<sequence>MTTTRALREWLGDFNGDLPVAALVEGVLSEGVGLRLGWRDEADHSRWGWGFPAPNDSAEQFVVIVTHY</sequence>
<comment type="caution">
    <text evidence="1">The sequence shown here is derived from an EMBL/GenBank/DDBJ whole genome shotgun (WGS) entry which is preliminary data.</text>
</comment>
<evidence type="ECO:0000313" key="1">
    <source>
        <dbReference type="EMBL" id="MCV6991855.1"/>
    </source>
</evidence>
<reference evidence="1" key="2">
    <citation type="journal article" date="2022" name="BMC Genomics">
        <title>Comparative genome analysis of mycobacteria focusing on tRNA and non-coding RNA.</title>
        <authorList>
            <person name="Behra P.R.K."/>
            <person name="Pettersson B.M.F."/>
            <person name="Ramesh M."/>
            <person name="Das S."/>
            <person name="Dasgupta S."/>
            <person name="Kirsebom L.A."/>
        </authorList>
    </citation>
    <scope>NUCLEOTIDE SEQUENCE</scope>
    <source>
        <strain evidence="1">DSM 45439</strain>
    </source>
</reference>
<dbReference type="EMBL" id="JACKTG010000074">
    <property type="protein sequence ID" value="MCV6991855.1"/>
    <property type="molecule type" value="Genomic_DNA"/>
</dbReference>
<reference evidence="1" key="1">
    <citation type="submission" date="2020-07" db="EMBL/GenBank/DDBJ databases">
        <authorList>
            <person name="Pettersson B.M.F."/>
            <person name="Behra P.R.K."/>
            <person name="Ramesh M."/>
            <person name="Das S."/>
            <person name="Dasgupta S."/>
            <person name="Kirsebom L.A."/>
        </authorList>
    </citation>
    <scope>NUCLEOTIDE SEQUENCE</scope>
    <source>
        <strain evidence="1">DSM 45439</strain>
    </source>
</reference>
<proteinExistence type="predicted"/>
<organism evidence="1 2">
    <name type="scientific">Mycobacterium bouchedurhonense</name>
    <dbReference type="NCBI Taxonomy" id="701041"/>
    <lineage>
        <taxon>Bacteria</taxon>
        <taxon>Bacillati</taxon>
        <taxon>Actinomycetota</taxon>
        <taxon>Actinomycetes</taxon>
        <taxon>Mycobacteriales</taxon>
        <taxon>Mycobacteriaceae</taxon>
        <taxon>Mycobacterium</taxon>
        <taxon>Mycobacterium avium complex (MAC)</taxon>
    </lineage>
</organism>
<dbReference type="Proteomes" id="UP001207588">
    <property type="component" value="Unassembled WGS sequence"/>
</dbReference>
<name>A0AAW5S8H2_MYCBC</name>